<proteinExistence type="predicted"/>
<keyword evidence="2" id="KW-1185">Reference proteome</keyword>
<sequence>MWDWLIERHNRKLEREKREAQEGKRNRFFPWTCYKCGRMFPPQEPYHEEIFVAEGDMWKEKYCFRKDCK</sequence>
<dbReference type="Proteomes" id="UP000215459">
    <property type="component" value="Unassembled WGS sequence"/>
</dbReference>
<organism evidence="1 2">
    <name type="scientific">Paludifilum halophilum</name>
    <dbReference type="NCBI Taxonomy" id="1642702"/>
    <lineage>
        <taxon>Bacteria</taxon>
        <taxon>Bacillati</taxon>
        <taxon>Bacillota</taxon>
        <taxon>Bacilli</taxon>
        <taxon>Bacillales</taxon>
        <taxon>Thermoactinomycetaceae</taxon>
        <taxon>Paludifilum</taxon>
    </lineage>
</organism>
<evidence type="ECO:0000313" key="2">
    <source>
        <dbReference type="Proteomes" id="UP000215459"/>
    </source>
</evidence>
<dbReference type="EMBL" id="NOWF01000003">
    <property type="protein sequence ID" value="OYD08567.1"/>
    <property type="molecule type" value="Genomic_DNA"/>
</dbReference>
<protein>
    <submittedName>
        <fullName evidence="1">Uncharacterized protein</fullName>
    </submittedName>
</protein>
<accession>A0A235B9J8</accession>
<evidence type="ECO:0000313" key="1">
    <source>
        <dbReference type="EMBL" id="OYD08567.1"/>
    </source>
</evidence>
<name>A0A235B9J8_9BACL</name>
<dbReference type="AlphaFoldDB" id="A0A235B9J8"/>
<comment type="caution">
    <text evidence="1">The sequence shown here is derived from an EMBL/GenBank/DDBJ whole genome shotgun (WGS) entry which is preliminary data.</text>
</comment>
<gene>
    <name evidence="1" type="ORF">CHM34_07000</name>
</gene>
<reference evidence="1 2" key="1">
    <citation type="submission" date="2017-07" db="EMBL/GenBank/DDBJ databases">
        <title>The genome sequence of Paludifilum halophilum highlights mechanisms for microbial adaptation to high salt environemnts.</title>
        <authorList>
            <person name="Belbahri L."/>
        </authorList>
    </citation>
    <scope>NUCLEOTIDE SEQUENCE [LARGE SCALE GENOMIC DNA]</scope>
    <source>
        <strain evidence="1 2">DSM 102817</strain>
    </source>
</reference>